<feature type="region of interest" description="Disordered" evidence="8">
    <location>
        <begin position="676"/>
        <end position="702"/>
    </location>
</feature>
<dbReference type="STRING" id="266117.Rxyl_2935"/>
<dbReference type="PhylomeDB" id="Q1ARY3"/>
<dbReference type="PANTHER" id="PTHR30218">
    <property type="entry name" value="POLYPHOSPHATE KINASE"/>
    <property type="match status" value="1"/>
</dbReference>
<dbReference type="KEGG" id="rxy:Rxyl_2935"/>
<proteinExistence type="inferred from homology"/>
<dbReference type="NCBIfam" id="NF003921">
    <property type="entry name" value="PRK05443.2-2"/>
    <property type="match status" value="1"/>
</dbReference>
<feature type="domain" description="Polyphosphate kinase middle" evidence="9">
    <location>
        <begin position="133"/>
        <end position="315"/>
    </location>
</feature>
<name>Q1ARY3_RUBXD</name>
<evidence type="ECO:0000259" key="11">
    <source>
        <dbReference type="Pfam" id="PF13090"/>
    </source>
</evidence>
<dbReference type="Pfam" id="PF02503">
    <property type="entry name" value="PP_kinase"/>
    <property type="match status" value="1"/>
</dbReference>
<dbReference type="SUPFAM" id="SSF56024">
    <property type="entry name" value="Phospholipase D/nuclease"/>
    <property type="match status" value="2"/>
</dbReference>
<gene>
    <name evidence="6" type="primary">ppk</name>
    <name evidence="13" type="ordered locus">Rxyl_2935</name>
</gene>
<dbReference type="InterPro" id="IPR025198">
    <property type="entry name" value="PPK_N_dom"/>
</dbReference>
<feature type="binding site" evidence="6">
    <location>
        <position position="479"/>
    </location>
    <ligand>
        <name>ATP</name>
        <dbReference type="ChEBI" id="CHEBI:30616"/>
    </ligand>
</feature>
<dbReference type="InterPro" id="IPR003414">
    <property type="entry name" value="PP_kinase"/>
</dbReference>
<evidence type="ECO:0000256" key="5">
    <source>
        <dbReference type="ARBA" id="ARBA00022840"/>
    </source>
</evidence>
<dbReference type="Pfam" id="PF17941">
    <property type="entry name" value="PP_kinase_C_1"/>
    <property type="match status" value="1"/>
</dbReference>
<evidence type="ECO:0000256" key="4">
    <source>
        <dbReference type="ARBA" id="ARBA00022777"/>
    </source>
</evidence>
<dbReference type="GO" id="GO:0006799">
    <property type="term" value="P:polyphosphate biosynthetic process"/>
    <property type="evidence" value="ECO:0007669"/>
    <property type="project" value="UniProtKB-UniRule"/>
</dbReference>
<comment type="cofactor">
    <cofactor evidence="6">
        <name>Mg(2+)</name>
        <dbReference type="ChEBI" id="CHEBI:18420"/>
    </cofactor>
</comment>
<comment type="PTM">
    <text evidence="6 7">An intermediate of this reaction is the autophosphorylated ppk in which a phosphate is covalently linked to a histidine residue through a N-P bond.</text>
</comment>
<keyword evidence="2 6" id="KW-0808">Transferase</keyword>
<dbReference type="GO" id="GO:0005524">
    <property type="term" value="F:ATP binding"/>
    <property type="evidence" value="ECO:0007669"/>
    <property type="project" value="UniProtKB-KW"/>
</dbReference>
<dbReference type="Proteomes" id="UP000006637">
    <property type="component" value="Chromosome"/>
</dbReference>
<dbReference type="HAMAP" id="MF_00347">
    <property type="entry name" value="Polyphosphate_kinase"/>
    <property type="match status" value="1"/>
</dbReference>
<evidence type="ECO:0000313" key="13">
    <source>
        <dbReference type="EMBL" id="ABG05845.1"/>
    </source>
</evidence>
<comment type="similarity">
    <text evidence="6 7">Belongs to the polyphosphate kinase 1 (PPK1) family.</text>
</comment>
<feature type="domain" description="Polyphosphate kinase C-terminal" evidence="11">
    <location>
        <begin position="514"/>
        <end position="686"/>
    </location>
</feature>
<dbReference type="Gene3D" id="3.30.870.10">
    <property type="entry name" value="Endonuclease Chain A"/>
    <property type="match status" value="2"/>
</dbReference>
<keyword evidence="6" id="KW-0479">Metal-binding</keyword>
<dbReference type="InterPro" id="IPR036830">
    <property type="entry name" value="PP_kinase_middle_dom_sf"/>
</dbReference>
<dbReference type="PANTHER" id="PTHR30218:SF0">
    <property type="entry name" value="POLYPHOSPHATE KINASE"/>
    <property type="match status" value="1"/>
</dbReference>
<dbReference type="NCBIfam" id="NF003917">
    <property type="entry name" value="PRK05443.1-1"/>
    <property type="match status" value="1"/>
</dbReference>
<dbReference type="Pfam" id="PF13089">
    <property type="entry name" value="PP_kinase_N"/>
    <property type="match status" value="1"/>
</dbReference>
<dbReference type="HOGENOM" id="CLU_009678_5_0_11"/>
<dbReference type="RefSeq" id="WP_011565854.1">
    <property type="nucleotide sequence ID" value="NC_008148.1"/>
</dbReference>
<protein>
    <recommendedName>
        <fullName evidence="6 7">Polyphosphate kinase</fullName>
        <ecNumber evidence="6 7">2.7.4.1</ecNumber>
    </recommendedName>
    <alternativeName>
        <fullName evidence="6">ATP-polyphosphate phosphotransferase</fullName>
    </alternativeName>
    <alternativeName>
        <fullName evidence="6">Polyphosphoric acid kinase</fullName>
    </alternativeName>
</protein>
<evidence type="ECO:0000259" key="12">
    <source>
        <dbReference type="Pfam" id="PF17941"/>
    </source>
</evidence>
<feature type="binding site" evidence="6">
    <location>
        <position position="56"/>
    </location>
    <ligand>
        <name>ATP</name>
        <dbReference type="ChEBI" id="CHEBI:30616"/>
    </ligand>
</feature>
<dbReference type="GO" id="GO:0046872">
    <property type="term" value="F:metal ion binding"/>
    <property type="evidence" value="ECO:0007669"/>
    <property type="project" value="UniProtKB-KW"/>
</dbReference>
<dbReference type="Gene3D" id="1.20.58.310">
    <property type="entry name" value="Polyphosphate kinase N-terminal domain"/>
    <property type="match status" value="1"/>
</dbReference>
<feature type="domain" description="Polyphosphate kinase N-terminal" evidence="10">
    <location>
        <begin position="18"/>
        <end position="122"/>
    </location>
</feature>
<dbReference type="CDD" id="cd09168">
    <property type="entry name" value="PLDc_PaPPK1_C2_like"/>
    <property type="match status" value="1"/>
</dbReference>
<keyword evidence="4 6" id="KW-0418">Kinase</keyword>
<keyword evidence="14" id="KW-1185">Reference proteome</keyword>
<evidence type="ECO:0000256" key="1">
    <source>
        <dbReference type="ARBA" id="ARBA00022553"/>
    </source>
</evidence>
<dbReference type="NCBIfam" id="TIGR03705">
    <property type="entry name" value="poly_P_kin"/>
    <property type="match status" value="1"/>
</dbReference>
<dbReference type="InterPro" id="IPR024953">
    <property type="entry name" value="PP_kinase_middle"/>
</dbReference>
<reference evidence="13 14" key="1">
    <citation type="submission" date="2006-06" db="EMBL/GenBank/DDBJ databases">
        <title>Complete sequence of Rubrobacter xylanophilus DSM 9941.</title>
        <authorList>
            <consortium name="US DOE Joint Genome Institute"/>
            <person name="Copeland A."/>
            <person name="Lucas S."/>
            <person name="Lapidus A."/>
            <person name="Barry K."/>
            <person name="Detter J.C."/>
            <person name="Glavina del Rio T."/>
            <person name="Hammon N."/>
            <person name="Israni S."/>
            <person name="Dalin E."/>
            <person name="Tice H."/>
            <person name="Pitluck S."/>
            <person name="Munk A.C."/>
            <person name="Brettin T."/>
            <person name="Bruce D."/>
            <person name="Han C."/>
            <person name="Tapia R."/>
            <person name="Gilna P."/>
            <person name="Schmutz J."/>
            <person name="Larimer F."/>
            <person name="Land M."/>
            <person name="Hauser L."/>
            <person name="Kyrpides N."/>
            <person name="Lykidis A."/>
            <person name="da Costa M.S."/>
            <person name="Rainey F.A."/>
            <person name="Empadinhas N."/>
            <person name="Jolivet E."/>
            <person name="Battista J.R."/>
            <person name="Richardson P."/>
        </authorList>
    </citation>
    <scope>NUCLEOTIDE SEQUENCE [LARGE SCALE GENOMIC DNA]</scope>
    <source>
        <strain evidence="14">DSM 9941 / NBRC 16129 / PRD-1</strain>
    </source>
</reference>
<feature type="binding site" evidence="6">
    <location>
        <position position="386"/>
    </location>
    <ligand>
        <name>Mg(2+)</name>
        <dbReference type="ChEBI" id="CHEBI:18420"/>
    </ligand>
</feature>
<dbReference type="OrthoDB" id="9761456at2"/>
<comment type="function">
    <text evidence="6 7">Catalyzes the reversible transfer of the terminal phosphate of ATP to form a long-chain polyphosphate (polyP).</text>
</comment>
<dbReference type="SUPFAM" id="SSF143724">
    <property type="entry name" value="PHP14-like"/>
    <property type="match status" value="1"/>
</dbReference>
<organism evidence="13 14">
    <name type="scientific">Rubrobacter xylanophilus (strain DSM 9941 / JCM 11954 / NBRC 16129 / PRD-1)</name>
    <dbReference type="NCBI Taxonomy" id="266117"/>
    <lineage>
        <taxon>Bacteria</taxon>
        <taxon>Bacillati</taxon>
        <taxon>Actinomycetota</taxon>
        <taxon>Rubrobacteria</taxon>
        <taxon>Rubrobacterales</taxon>
        <taxon>Rubrobacteraceae</taxon>
        <taxon>Rubrobacter</taxon>
    </lineage>
</organism>
<dbReference type="Pfam" id="PF13090">
    <property type="entry name" value="PP_kinase_C"/>
    <property type="match status" value="1"/>
</dbReference>
<dbReference type="GO" id="GO:0008976">
    <property type="term" value="F:polyphosphate kinase activity"/>
    <property type="evidence" value="ECO:0007669"/>
    <property type="project" value="UniProtKB-UniRule"/>
</dbReference>
<dbReference type="EC" id="2.7.4.1" evidence="6 7"/>
<evidence type="ECO:0000259" key="10">
    <source>
        <dbReference type="Pfam" id="PF13089"/>
    </source>
</evidence>
<evidence type="ECO:0000256" key="8">
    <source>
        <dbReference type="SAM" id="MobiDB-lite"/>
    </source>
</evidence>
<dbReference type="InterPro" id="IPR025200">
    <property type="entry name" value="PPK_C_dom2"/>
</dbReference>
<dbReference type="eggNOG" id="COG0855">
    <property type="taxonomic scope" value="Bacteria"/>
</dbReference>
<comment type="catalytic activity">
    <reaction evidence="6 7">
        <text>[phosphate](n) + ATP = [phosphate](n+1) + ADP</text>
        <dbReference type="Rhea" id="RHEA:19573"/>
        <dbReference type="Rhea" id="RHEA-COMP:9859"/>
        <dbReference type="Rhea" id="RHEA-COMP:14280"/>
        <dbReference type="ChEBI" id="CHEBI:16838"/>
        <dbReference type="ChEBI" id="CHEBI:30616"/>
        <dbReference type="ChEBI" id="CHEBI:456216"/>
        <dbReference type="EC" id="2.7.4.1"/>
    </reaction>
</comment>
<dbReference type="EMBL" id="CP000386">
    <property type="protein sequence ID" value="ABG05845.1"/>
    <property type="molecule type" value="Genomic_DNA"/>
</dbReference>
<accession>Q1ARY3</accession>
<feature type="binding site" evidence="6">
    <location>
        <position position="603"/>
    </location>
    <ligand>
        <name>ATP</name>
        <dbReference type="ChEBI" id="CHEBI:30616"/>
    </ligand>
</feature>
<dbReference type="SUPFAM" id="SSF140356">
    <property type="entry name" value="PPK N-terminal domain-like"/>
    <property type="match status" value="1"/>
</dbReference>
<sequence>MTDVVEERTPSLSDPSLYINRELSWLQFNDRVLAQARDRRHPLLERVRFVAISETNMDEFFMIRVAGLQQQVISGLPNPVPDGMTPEEQLSRIHDHAERFFAEQRRVLKGLLSELEGEGIRVVPYGELRAGDRRLLRERFAREVQPILTPLAIDPAHPFPHISNLSLNLLVVIEEGGRTFMARVKVPTTIDRFIRLPDREPNNNGGGRPEVRLVRVEEVIAANLDALFPGKNIAASYVFQVTRNADFVIEEDEASDLLQAIEDELESRWFGRSARLVVSERMPGRLREWLAGNLDIDPGSVYAVPEPLGLADLEELTRLDRPDLLYPPVTPRVPAELKSARSITQAIRQGDILLYHPYDSFAPVVEFVRHAAADPDVLAIKQTLYRVGSNSPIVEALSEARDEETQVAVIVELKARFDEQPNIVWARRLEAQGVHVAYGLVGLKTHAKLCLVVRREGSGLRRYLHLGTGNYNPSTARVYTDFSYFTDDPELVEDGSDLFNYLTGYSGQREYRRLLVAPVGLREHVLRLIGEQVERARAGGEARILWKINSLTDPKVIEALYRASQEGVRVDLVVRGICCLRPGIEGVSENIRVVSLVGRFLEHARVFIFGEGEDERVYLGSADMMQRNLDKRVETLFPLKEERHRRRVRRILELQLSDNVNAWELRPDGSWEWLRPGEGEGRVDSQAILLEDPDANPPGEDR</sequence>
<evidence type="ECO:0000256" key="3">
    <source>
        <dbReference type="ARBA" id="ARBA00022741"/>
    </source>
</evidence>
<feature type="domain" description="Polyphosphate kinase C-terminal" evidence="12">
    <location>
        <begin position="343"/>
        <end position="506"/>
    </location>
</feature>
<keyword evidence="3 6" id="KW-0547">Nucleotide-binding</keyword>
<evidence type="ECO:0000259" key="9">
    <source>
        <dbReference type="Pfam" id="PF02503"/>
    </source>
</evidence>
<dbReference type="GO" id="GO:0009358">
    <property type="term" value="C:polyphosphate kinase complex"/>
    <property type="evidence" value="ECO:0007669"/>
    <property type="project" value="InterPro"/>
</dbReference>
<feature type="binding site" evidence="6">
    <location>
        <position position="416"/>
    </location>
    <ligand>
        <name>Mg(2+)</name>
        <dbReference type="ChEBI" id="CHEBI:18420"/>
    </ligand>
</feature>
<feature type="active site" description="Phosphohistidine intermediate" evidence="6">
    <location>
        <position position="446"/>
    </location>
</feature>
<dbReference type="InterPro" id="IPR036832">
    <property type="entry name" value="PPK_N_dom_sf"/>
</dbReference>
<evidence type="ECO:0000256" key="7">
    <source>
        <dbReference type="RuleBase" id="RU003800"/>
    </source>
</evidence>
<dbReference type="NCBIfam" id="NF003918">
    <property type="entry name" value="PRK05443.1-2"/>
    <property type="match status" value="1"/>
</dbReference>
<dbReference type="CDD" id="cd09165">
    <property type="entry name" value="PLDc_PaPPK1_C1_like"/>
    <property type="match status" value="1"/>
</dbReference>
<feature type="binding site" evidence="6">
    <location>
        <position position="575"/>
    </location>
    <ligand>
        <name>ATP</name>
        <dbReference type="ChEBI" id="CHEBI:30616"/>
    </ligand>
</feature>
<keyword evidence="1 6" id="KW-0597">Phosphoprotein</keyword>
<evidence type="ECO:0000256" key="2">
    <source>
        <dbReference type="ARBA" id="ARBA00022679"/>
    </source>
</evidence>
<evidence type="ECO:0000313" key="14">
    <source>
        <dbReference type="Proteomes" id="UP000006637"/>
    </source>
</evidence>
<dbReference type="Gene3D" id="3.30.1840.10">
    <property type="entry name" value="Polyphosphate kinase middle domain"/>
    <property type="match status" value="1"/>
</dbReference>
<evidence type="ECO:0000256" key="6">
    <source>
        <dbReference type="HAMAP-Rule" id="MF_00347"/>
    </source>
</evidence>
<keyword evidence="6" id="KW-0460">Magnesium</keyword>
<dbReference type="AlphaFoldDB" id="Q1ARY3"/>
<dbReference type="PIRSF" id="PIRSF015589">
    <property type="entry name" value="PP_kinase"/>
    <property type="match status" value="1"/>
</dbReference>
<dbReference type="InterPro" id="IPR041108">
    <property type="entry name" value="PP_kinase_C_1"/>
</dbReference>
<keyword evidence="5 6" id="KW-0067">ATP-binding</keyword>